<name>A0A9X1TAH5_9BACT</name>
<gene>
    <name evidence="1" type="ORF">LXM24_20835</name>
</gene>
<keyword evidence="2" id="KW-1185">Reference proteome</keyword>
<dbReference type="EMBL" id="JAJTTA010000004">
    <property type="protein sequence ID" value="MCF0042560.1"/>
    <property type="molecule type" value="Genomic_DNA"/>
</dbReference>
<proteinExistence type="predicted"/>
<dbReference type="Gene3D" id="2.60.120.200">
    <property type="match status" value="1"/>
</dbReference>
<comment type="caution">
    <text evidence="1">The sequence shown here is derived from an EMBL/GenBank/DDBJ whole genome shotgun (WGS) entry which is preliminary data.</text>
</comment>
<dbReference type="RefSeq" id="WP_234615411.1">
    <property type="nucleotide sequence ID" value="NZ_CP098806.1"/>
</dbReference>
<protein>
    <submittedName>
        <fullName evidence="1">Polysaccharide lyase</fullName>
    </submittedName>
</protein>
<keyword evidence="1" id="KW-0456">Lyase</keyword>
<evidence type="ECO:0000313" key="2">
    <source>
        <dbReference type="Proteomes" id="UP001139700"/>
    </source>
</evidence>
<evidence type="ECO:0000313" key="1">
    <source>
        <dbReference type="EMBL" id="MCF0042560.1"/>
    </source>
</evidence>
<dbReference type="Pfam" id="PF14099">
    <property type="entry name" value="Polysacc_lyase"/>
    <property type="match status" value="1"/>
</dbReference>
<organism evidence="1 2">
    <name type="scientific">Dyadobacter fanqingshengii</name>
    <dbReference type="NCBI Taxonomy" id="2906443"/>
    <lineage>
        <taxon>Bacteria</taxon>
        <taxon>Pseudomonadati</taxon>
        <taxon>Bacteroidota</taxon>
        <taxon>Cytophagia</taxon>
        <taxon>Cytophagales</taxon>
        <taxon>Spirosomataceae</taxon>
        <taxon>Dyadobacter</taxon>
    </lineage>
</organism>
<reference evidence="1" key="1">
    <citation type="submission" date="2021-12" db="EMBL/GenBank/DDBJ databases">
        <title>Novel species in genus Dyadobacter.</title>
        <authorList>
            <person name="Ma C."/>
        </authorList>
    </citation>
    <scope>NUCLEOTIDE SEQUENCE</scope>
    <source>
        <strain evidence="1">CY399</strain>
    </source>
</reference>
<dbReference type="GO" id="GO:0016829">
    <property type="term" value="F:lyase activity"/>
    <property type="evidence" value="ECO:0007669"/>
    <property type="project" value="UniProtKB-KW"/>
</dbReference>
<dbReference type="InterPro" id="IPR025975">
    <property type="entry name" value="Polysacc_lyase"/>
</dbReference>
<dbReference type="AlphaFoldDB" id="A0A9X1TAH5"/>
<sequence>MKAKNELNICSSSSTYNLENLNDYFKLRSAVSLMLVFACLMLFQGCRPTDVGEGDVALDPDIIYPLDSFVIAHHSFDEKIAKWYESSLCCSWAAQASDSVKRAGAKSVRFELRRHDSQYEYRSQLGRAPNNNREGWFGFSLYFPAAYMKDSLEESIVEWQALPDFSAGEQWRSAPLFLGVLKDRFVLEIRVDSNKVTQQYNDNFTRIDLGPVEKDRWLDWVFHIKWAYDKSGIVEVWKQNKMVFSRIGQPNRYNDETCPYFKVGINKWDWKRNVNGTVNSRVMFVDEVTVGNERARYKDVYPGR</sequence>
<dbReference type="Proteomes" id="UP001139700">
    <property type="component" value="Unassembled WGS sequence"/>
</dbReference>
<accession>A0A9X1TAH5</accession>